<keyword evidence="2" id="KW-1185">Reference proteome</keyword>
<dbReference type="Proteomes" id="UP000003560">
    <property type="component" value="Unassembled WGS sequence"/>
</dbReference>
<evidence type="ECO:0000313" key="2">
    <source>
        <dbReference type="Proteomes" id="UP000003560"/>
    </source>
</evidence>
<evidence type="ECO:0000313" key="1">
    <source>
        <dbReference type="EMBL" id="EEA91189.1"/>
    </source>
</evidence>
<reference evidence="1 2" key="2">
    <citation type="submission" date="2008-10" db="EMBL/GenBank/DDBJ databases">
        <authorList>
            <person name="Fulton L."/>
            <person name="Clifton S."/>
            <person name="Fulton B."/>
            <person name="Xu J."/>
            <person name="Minx P."/>
            <person name="Pepin K.H."/>
            <person name="Johnson M."/>
            <person name="Thiruvilangam P."/>
            <person name="Bhonagiri V."/>
            <person name="Nash W.E."/>
            <person name="Mardis E.R."/>
            <person name="Wilson R.K."/>
        </authorList>
    </citation>
    <scope>NUCLEOTIDE SEQUENCE [LARGE SCALE GENOMIC DNA]</scope>
    <source>
        <strain evidence="1 2">DSM 13279</strain>
    </source>
</reference>
<sequence length="144" mass="16396">MSGRRLFSNLNLGVSAQMKYSVSIERPSSARSMSHISRRPHLAPASAVAHIGRQRFLELRQCDHFRHSLILKHLELIGRLQVKPKLRGRTQCGAKQPRHLRGNRAPPVHDVGNGGLRLAYRFRQAILANPHWLKKFLAKYLARG</sequence>
<name>B6G971_9ACTN</name>
<organism evidence="1 2">
    <name type="scientific">Collinsella stercoris DSM 13279</name>
    <dbReference type="NCBI Taxonomy" id="445975"/>
    <lineage>
        <taxon>Bacteria</taxon>
        <taxon>Bacillati</taxon>
        <taxon>Actinomycetota</taxon>
        <taxon>Coriobacteriia</taxon>
        <taxon>Coriobacteriales</taxon>
        <taxon>Coriobacteriaceae</taxon>
        <taxon>Collinsella</taxon>
    </lineage>
</organism>
<dbReference type="EMBL" id="ABXJ01000031">
    <property type="protein sequence ID" value="EEA91189.1"/>
    <property type="molecule type" value="Genomic_DNA"/>
</dbReference>
<comment type="caution">
    <text evidence="1">The sequence shown here is derived from an EMBL/GenBank/DDBJ whole genome shotgun (WGS) entry which is preliminary data.</text>
</comment>
<proteinExistence type="predicted"/>
<protein>
    <submittedName>
        <fullName evidence="1">Uncharacterized protein</fullName>
    </submittedName>
</protein>
<accession>B6G971</accession>
<reference evidence="1 2" key="1">
    <citation type="submission" date="2008-10" db="EMBL/GenBank/DDBJ databases">
        <title>Draft genome sequence of Collinsella stercoris (DSM 13279).</title>
        <authorList>
            <person name="Sudarsanam P."/>
            <person name="Ley R."/>
            <person name="Guruge J."/>
            <person name="Turnbaugh P.J."/>
            <person name="Mahowald M."/>
            <person name="Liep D."/>
            <person name="Gordon J."/>
        </authorList>
    </citation>
    <scope>NUCLEOTIDE SEQUENCE [LARGE SCALE GENOMIC DNA]</scope>
    <source>
        <strain evidence="1 2">DSM 13279</strain>
    </source>
</reference>
<dbReference type="AlphaFoldDB" id="B6G971"/>
<dbReference type="HOGENOM" id="CLU_1793181_0_0_11"/>
<gene>
    <name evidence="1" type="ORF">COLSTE_00612</name>
</gene>